<sequence>MATATDTNTADTIKKAKKAAKKTVVANEMESMGPLAIAGVQPYQVKPGEEYMNDAQKEHFRKILTAWRDQLRSEVDRTVGHMKNEAANFPDPVDRASQEEEFSLELRARDRERKLIKKIEKTLVKLNNDEFGYCEQCGEEIGIKRLEARPTADLCVDCKALAEIKEKQLEG</sequence>
<feature type="binding site" evidence="6">
    <location>
        <position position="134"/>
    </location>
    <ligand>
        <name>Zn(2+)</name>
        <dbReference type="ChEBI" id="CHEBI:29105"/>
    </ligand>
</feature>
<dbReference type="HAMAP" id="MF_00926">
    <property type="entry name" value="DksA"/>
    <property type="match status" value="1"/>
</dbReference>
<dbReference type="InterPro" id="IPR037187">
    <property type="entry name" value="DnaK_N"/>
</dbReference>
<dbReference type="AlphaFoldDB" id="E8LHU4"/>
<dbReference type="PANTHER" id="PTHR33823">
    <property type="entry name" value="RNA POLYMERASE-BINDING TRANSCRIPTION FACTOR DKSA-RELATED"/>
    <property type="match status" value="1"/>
</dbReference>
<feature type="region of interest" description="Disordered" evidence="8">
    <location>
        <begin position="1"/>
        <end position="22"/>
    </location>
</feature>
<dbReference type="GO" id="GO:0008270">
    <property type="term" value="F:zinc ion binding"/>
    <property type="evidence" value="ECO:0007669"/>
    <property type="project" value="UniProtKB-UniRule"/>
</dbReference>
<feature type="binding site" evidence="6">
    <location>
        <position position="158"/>
    </location>
    <ligand>
        <name>Zn(2+)</name>
        <dbReference type="ChEBI" id="CHEBI:29105"/>
    </ligand>
</feature>
<dbReference type="Pfam" id="PF01258">
    <property type="entry name" value="zf-dskA_traR"/>
    <property type="match status" value="1"/>
</dbReference>
<dbReference type="SUPFAM" id="SSF57716">
    <property type="entry name" value="Glucocorticoid receptor-like (DNA-binding domain)"/>
    <property type="match status" value="1"/>
</dbReference>
<keyword evidence="2 6" id="KW-0479">Metal-binding</keyword>
<dbReference type="HOGENOM" id="CLU_043144_2_0_6"/>
<dbReference type="STRING" id="762983.HMPREF9444_00257"/>
<comment type="subunit">
    <text evidence="6">Interacts directly with the RNA polymerase.</text>
</comment>
<dbReference type="Gene3D" id="1.20.120.910">
    <property type="entry name" value="DksA, coiled-coil domain"/>
    <property type="match status" value="1"/>
</dbReference>
<dbReference type="InterPro" id="IPR048489">
    <property type="entry name" value="DksA_N"/>
</dbReference>
<evidence type="ECO:0000313" key="12">
    <source>
        <dbReference type="Proteomes" id="UP000018458"/>
    </source>
</evidence>
<feature type="binding site" evidence="6">
    <location>
        <position position="137"/>
    </location>
    <ligand>
        <name>Zn(2+)</name>
        <dbReference type="ChEBI" id="CHEBI:29105"/>
    </ligand>
</feature>
<evidence type="ECO:0000256" key="7">
    <source>
        <dbReference type="PROSITE-ProRule" id="PRU00510"/>
    </source>
</evidence>
<evidence type="ECO:0000256" key="1">
    <source>
        <dbReference type="ARBA" id="ARBA00022490"/>
    </source>
</evidence>
<protein>
    <recommendedName>
        <fullName evidence="6">RNA polymerase-binding transcription factor DksA</fullName>
    </recommendedName>
</protein>
<dbReference type="PROSITE" id="PS51128">
    <property type="entry name" value="ZF_DKSA_2"/>
    <property type="match status" value="1"/>
</dbReference>
<dbReference type="InterPro" id="IPR000962">
    <property type="entry name" value="Znf_DskA_TraR"/>
</dbReference>
<dbReference type="Pfam" id="PF21157">
    <property type="entry name" value="DksA_N"/>
    <property type="match status" value="1"/>
</dbReference>
<dbReference type="NCBIfam" id="TIGR02420">
    <property type="entry name" value="dksA"/>
    <property type="match status" value="1"/>
</dbReference>
<evidence type="ECO:0000259" key="10">
    <source>
        <dbReference type="Pfam" id="PF21157"/>
    </source>
</evidence>
<reference evidence="11 12" key="1">
    <citation type="submission" date="2011-01" db="EMBL/GenBank/DDBJ databases">
        <authorList>
            <person name="Weinstock G."/>
            <person name="Sodergren E."/>
            <person name="Clifton S."/>
            <person name="Fulton L."/>
            <person name="Fulton B."/>
            <person name="Courtney L."/>
            <person name="Fronick C."/>
            <person name="Harrison M."/>
            <person name="Strong C."/>
            <person name="Farmer C."/>
            <person name="Delahaunty K."/>
            <person name="Markovic C."/>
            <person name="Hall O."/>
            <person name="Minx P."/>
            <person name="Tomlinson C."/>
            <person name="Mitreva M."/>
            <person name="Hou S."/>
            <person name="Chen J."/>
            <person name="Wollam A."/>
            <person name="Pepin K.H."/>
            <person name="Johnson M."/>
            <person name="Bhonagiri V."/>
            <person name="Zhang X."/>
            <person name="Suruliraj S."/>
            <person name="Warren W."/>
            <person name="Chinwalla A."/>
            <person name="Mardis E.R."/>
            <person name="Wilson R.K."/>
        </authorList>
    </citation>
    <scope>NUCLEOTIDE SEQUENCE [LARGE SCALE GENOMIC DNA]</scope>
    <source>
        <strain evidence="12">DSM 22608 / JCM 16073 / KCTC 15190 / YIT 12066</strain>
    </source>
</reference>
<organism evidence="11 12">
    <name type="scientific">Succinatimonas hippei (strain DSM 22608 / JCM 16073 / KCTC 15190 / YIT 12066)</name>
    <dbReference type="NCBI Taxonomy" id="762983"/>
    <lineage>
        <taxon>Bacteria</taxon>
        <taxon>Pseudomonadati</taxon>
        <taxon>Pseudomonadota</taxon>
        <taxon>Gammaproteobacteria</taxon>
        <taxon>Aeromonadales</taxon>
        <taxon>Succinivibrionaceae</taxon>
        <taxon>Succinatimonas</taxon>
    </lineage>
</organism>
<feature type="zinc finger region" description="dksA C4-type" evidence="7">
    <location>
        <begin position="134"/>
        <end position="158"/>
    </location>
</feature>
<dbReference type="eggNOG" id="COG1734">
    <property type="taxonomic scope" value="Bacteria"/>
</dbReference>
<dbReference type="GO" id="GO:0010468">
    <property type="term" value="P:regulation of gene expression"/>
    <property type="evidence" value="ECO:0007669"/>
    <property type="project" value="UniProtKB-UniRule"/>
</dbReference>
<keyword evidence="4 6" id="KW-0862">Zinc</keyword>
<feature type="domain" description="DnaK suppressor protein DksA N-terminal" evidence="10">
    <location>
        <begin position="56"/>
        <end position="125"/>
    </location>
</feature>
<name>E8LHU4_SUCHY</name>
<dbReference type="SUPFAM" id="SSF109635">
    <property type="entry name" value="DnaK suppressor protein DksA, alpha-hairpin domain"/>
    <property type="match status" value="1"/>
</dbReference>
<dbReference type="InterPro" id="IPR012784">
    <property type="entry name" value="DksA_RNA_pol-bd"/>
</dbReference>
<proteinExistence type="inferred from homology"/>
<gene>
    <name evidence="6 11" type="primary">dksA</name>
    <name evidence="11" type="ORF">HMPREF9444_00257</name>
</gene>
<keyword evidence="1 6" id="KW-0963">Cytoplasm</keyword>
<evidence type="ECO:0000259" key="9">
    <source>
        <dbReference type="Pfam" id="PF01258"/>
    </source>
</evidence>
<feature type="binding site" evidence="6">
    <location>
        <position position="155"/>
    </location>
    <ligand>
        <name>Zn(2+)</name>
        <dbReference type="ChEBI" id="CHEBI:29105"/>
    </ligand>
</feature>
<keyword evidence="5" id="KW-0175">Coiled coil</keyword>
<evidence type="ECO:0000313" key="11">
    <source>
        <dbReference type="EMBL" id="EFY07916.1"/>
    </source>
</evidence>
<dbReference type="InterPro" id="IPR020460">
    <property type="entry name" value="Znf_C4-type_bac"/>
</dbReference>
<accession>E8LHU4</accession>
<evidence type="ECO:0000256" key="5">
    <source>
        <dbReference type="ARBA" id="ARBA00023054"/>
    </source>
</evidence>
<feature type="compositionally biased region" description="Low complexity" evidence="8">
    <location>
        <begin position="1"/>
        <end position="11"/>
    </location>
</feature>
<dbReference type="GO" id="GO:0005737">
    <property type="term" value="C:cytoplasm"/>
    <property type="evidence" value="ECO:0007669"/>
    <property type="project" value="UniProtKB-SubCell"/>
</dbReference>
<evidence type="ECO:0000256" key="6">
    <source>
        <dbReference type="HAMAP-Rule" id="MF_00926"/>
    </source>
</evidence>
<keyword evidence="12" id="KW-1185">Reference proteome</keyword>
<dbReference type="PRINTS" id="PR00618">
    <property type="entry name" value="DKSAZNFINGER"/>
</dbReference>
<dbReference type="PANTHER" id="PTHR33823:SF2">
    <property type="entry name" value="RNA POLYMERASE-BINDING TRANSCRIPTION FACTOR DKSA"/>
    <property type="match status" value="1"/>
</dbReference>
<comment type="caution">
    <text evidence="11">The sequence shown here is derived from an EMBL/GenBank/DDBJ whole genome shotgun (WGS) entry which is preliminary data.</text>
</comment>
<evidence type="ECO:0000256" key="8">
    <source>
        <dbReference type="SAM" id="MobiDB-lite"/>
    </source>
</evidence>
<feature type="domain" description="Zinc finger DksA/TraR C4-type" evidence="9">
    <location>
        <begin position="131"/>
        <end position="162"/>
    </location>
</feature>
<evidence type="ECO:0000256" key="4">
    <source>
        <dbReference type="ARBA" id="ARBA00022833"/>
    </source>
</evidence>
<evidence type="ECO:0000256" key="3">
    <source>
        <dbReference type="ARBA" id="ARBA00022771"/>
    </source>
</evidence>
<evidence type="ECO:0000256" key="2">
    <source>
        <dbReference type="ARBA" id="ARBA00022723"/>
    </source>
</evidence>
<comment type="similarity">
    <text evidence="6">Belongs to the DksA family.</text>
</comment>
<dbReference type="Proteomes" id="UP000018458">
    <property type="component" value="Unassembled WGS sequence"/>
</dbReference>
<keyword evidence="3 6" id="KW-0863">Zinc-finger</keyword>
<comment type="subcellular location">
    <subcellularLocation>
        <location evidence="6">Cytoplasm</location>
    </subcellularLocation>
</comment>
<dbReference type="EMBL" id="AEVO01000009">
    <property type="protein sequence ID" value="EFY07916.1"/>
    <property type="molecule type" value="Genomic_DNA"/>
</dbReference>
<dbReference type="PROSITE" id="PS01102">
    <property type="entry name" value="ZF_DKSA_1"/>
    <property type="match status" value="1"/>
</dbReference>
<comment type="function">
    <text evidence="6">Transcription factor that acts by binding directly to the RNA polymerase (RNAP). Required for negative regulation of rRNA expression and positive regulation of several amino acid biosynthesis promoters. Also required for regulation of fis expression.</text>
</comment>
<dbReference type="InterPro" id="IPR020458">
    <property type="entry name" value="Znf_DskA_TraR_CS"/>
</dbReference>